<dbReference type="GO" id="GO:0016020">
    <property type="term" value="C:membrane"/>
    <property type="evidence" value="ECO:0007669"/>
    <property type="project" value="InterPro"/>
</dbReference>
<feature type="domain" description="Methyl-accepting transducer" evidence="3">
    <location>
        <begin position="40"/>
        <end position="210"/>
    </location>
</feature>
<reference evidence="4 5" key="1">
    <citation type="submission" date="2019-08" db="EMBL/GenBank/DDBJ databases">
        <title>In-depth cultivation of the pig gut microbiome towards novel bacterial diversity and tailored functional studies.</title>
        <authorList>
            <person name="Wylensek D."/>
            <person name="Hitch T.C.A."/>
            <person name="Clavel T."/>
        </authorList>
    </citation>
    <scope>NUCLEOTIDE SEQUENCE [LARGE SCALE GENOMIC DNA]</scope>
    <source>
        <strain evidence="4 5">MUC/MUC-530-WT-4D</strain>
    </source>
</reference>
<keyword evidence="5" id="KW-1185">Reference proteome</keyword>
<organism evidence="4 5">
    <name type="scientific">Roseburia porci</name>
    <dbReference type="NCBI Taxonomy" id="2605790"/>
    <lineage>
        <taxon>Bacteria</taxon>
        <taxon>Bacillati</taxon>
        <taxon>Bacillota</taxon>
        <taxon>Clostridia</taxon>
        <taxon>Lachnospirales</taxon>
        <taxon>Lachnospiraceae</taxon>
        <taxon>Roseburia</taxon>
    </lineage>
</organism>
<keyword evidence="2" id="KW-0175">Coiled coil</keyword>
<dbReference type="GO" id="GO:0004888">
    <property type="term" value="F:transmembrane signaling receptor activity"/>
    <property type="evidence" value="ECO:0007669"/>
    <property type="project" value="InterPro"/>
</dbReference>
<name>A0A6L5YRR8_9FIRM</name>
<evidence type="ECO:0000313" key="5">
    <source>
        <dbReference type="Proteomes" id="UP000474024"/>
    </source>
</evidence>
<proteinExistence type="predicted"/>
<accession>A0A6L5YRR8</accession>
<dbReference type="EMBL" id="VUNI01000008">
    <property type="protein sequence ID" value="MST74659.1"/>
    <property type="molecule type" value="Genomic_DNA"/>
</dbReference>
<dbReference type="PRINTS" id="PR00260">
    <property type="entry name" value="CHEMTRNSDUCR"/>
</dbReference>
<evidence type="ECO:0000313" key="4">
    <source>
        <dbReference type="EMBL" id="MST74659.1"/>
    </source>
</evidence>
<evidence type="ECO:0000256" key="2">
    <source>
        <dbReference type="SAM" id="Coils"/>
    </source>
</evidence>
<sequence>MFGGRKKALKEELQKVKEHLQKSDEIVADLAEQKQRVEGCYSEMAESAGQLEAEFEQISSNTDTTLEYVSQNADMEKILEQKIMELQQSVTDMTEKSKKTSEQLNDQKEQWRQLLDAQKQYEAPVGYLNGFSSSMREQNKEYLDKMEQMTALGKDMGVLALTAAIEAGRMGETGRNFVETAQKIRDQSSEYERIAVSVKNKLEADESRIQKLEEQVGILTGILKENNILETEMLKHFEETKETAAEAFDDGVSAELAEMKEQVTGLWNAEQEILKVQKRNQIQLGDMKEEYQAWQKITDDAVQMIQPVMKSASEYIRVKGE</sequence>
<dbReference type="SUPFAM" id="SSF58104">
    <property type="entry name" value="Methyl-accepting chemotaxis protein (MCP) signaling domain"/>
    <property type="match status" value="1"/>
</dbReference>
<dbReference type="InterPro" id="IPR004090">
    <property type="entry name" value="Chemotax_Me-accpt_rcpt"/>
</dbReference>
<evidence type="ECO:0000259" key="3">
    <source>
        <dbReference type="PROSITE" id="PS50111"/>
    </source>
</evidence>
<feature type="coiled-coil region" evidence="2">
    <location>
        <begin position="6"/>
        <end position="33"/>
    </location>
</feature>
<keyword evidence="1" id="KW-0807">Transducer</keyword>
<dbReference type="RefSeq" id="WP_154429628.1">
    <property type="nucleotide sequence ID" value="NZ_VUNI01000008.1"/>
</dbReference>
<dbReference type="Gene3D" id="1.10.287.950">
    <property type="entry name" value="Methyl-accepting chemotaxis protein"/>
    <property type="match status" value="1"/>
</dbReference>
<protein>
    <recommendedName>
        <fullName evidence="3">Methyl-accepting transducer domain-containing protein</fullName>
    </recommendedName>
</protein>
<dbReference type="PROSITE" id="PS50111">
    <property type="entry name" value="CHEMOTAXIS_TRANSDUC_2"/>
    <property type="match status" value="1"/>
</dbReference>
<dbReference type="AlphaFoldDB" id="A0A6L5YRR8"/>
<gene>
    <name evidence="4" type="ORF">FYJ75_06340</name>
</gene>
<evidence type="ECO:0000256" key="1">
    <source>
        <dbReference type="PROSITE-ProRule" id="PRU00284"/>
    </source>
</evidence>
<comment type="caution">
    <text evidence="4">The sequence shown here is derived from an EMBL/GenBank/DDBJ whole genome shotgun (WGS) entry which is preliminary data.</text>
</comment>
<dbReference type="InterPro" id="IPR004089">
    <property type="entry name" value="MCPsignal_dom"/>
</dbReference>
<dbReference type="Proteomes" id="UP000474024">
    <property type="component" value="Unassembled WGS sequence"/>
</dbReference>
<dbReference type="GO" id="GO:0007165">
    <property type="term" value="P:signal transduction"/>
    <property type="evidence" value="ECO:0007669"/>
    <property type="project" value="UniProtKB-KW"/>
</dbReference>
<feature type="coiled-coil region" evidence="2">
    <location>
        <begin position="76"/>
        <end position="110"/>
    </location>
</feature>
<dbReference type="GO" id="GO:0006935">
    <property type="term" value="P:chemotaxis"/>
    <property type="evidence" value="ECO:0007669"/>
    <property type="project" value="InterPro"/>
</dbReference>